<protein>
    <submittedName>
        <fullName evidence="1">Retrotransposon gag domain-containing protein</fullName>
    </submittedName>
</protein>
<sequence length="334" mass="39130">MSQISERNTSKESTPPTIPNLQVQAIIGEMRRMMRAEREQIHERLDRVEEGAQRGQPPVVPNLPRRNRVPQRGVEGVGAFEVENFDEDFDRMSTGSPWRYGRDRDARNRVDNNLGSIKMRILAFQGKSDPEAYLEWEKKMELVFDLHNYSEMKKVKLAAIEFTDYAIVWWDQLCVNRRRSGDLPIETWDDMKRVMRRRFVPSHYYRDLYLKLQGLRQGYKSVDEYYKEMEMAMIRANVEEDREATMARFLNGLNGEIANTVELHHYVELEDLVHMAMKVERQLKKGSTSVRPRPTPQNPSATPWRTNYPRKDESNSNPKAKIEQNSTTTSTASQ</sequence>
<reference evidence="2" key="1">
    <citation type="journal article" date="2022" name="Nat. Commun.">
        <title>Chromosome evolution and the genetic basis of agronomically important traits in greater yam.</title>
        <authorList>
            <person name="Bredeson J.V."/>
            <person name="Lyons J.B."/>
            <person name="Oniyinde I.O."/>
            <person name="Okereke N.R."/>
            <person name="Kolade O."/>
            <person name="Nnabue I."/>
            <person name="Nwadili C.O."/>
            <person name="Hribova E."/>
            <person name="Parker M."/>
            <person name="Nwogha J."/>
            <person name="Shu S."/>
            <person name="Carlson J."/>
            <person name="Kariba R."/>
            <person name="Muthemba S."/>
            <person name="Knop K."/>
            <person name="Barton G.J."/>
            <person name="Sherwood A.V."/>
            <person name="Lopez-Montes A."/>
            <person name="Asiedu R."/>
            <person name="Jamnadass R."/>
            <person name="Muchugi A."/>
            <person name="Goodstein D."/>
            <person name="Egesi C.N."/>
            <person name="Featherston J."/>
            <person name="Asfaw A."/>
            <person name="Simpson G.G."/>
            <person name="Dolezel J."/>
            <person name="Hendre P.S."/>
            <person name="Van Deynze A."/>
            <person name="Kumar P.L."/>
            <person name="Obidiegwu J.E."/>
            <person name="Bhattacharjee R."/>
            <person name="Rokhsar D.S."/>
        </authorList>
    </citation>
    <scope>NUCLEOTIDE SEQUENCE [LARGE SCALE GENOMIC DNA]</scope>
    <source>
        <strain evidence="2">cv. TDa95/00328</strain>
    </source>
</reference>
<organism evidence="1 2">
    <name type="scientific">Dioscorea alata</name>
    <name type="common">Purple yam</name>
    <dbReference type="NCBI Taxonomy" id="55571"/>
    <lineage>
        <taxon>Eukaryota</taxon>
        <taxon>Viridiplantae</taxon>
        <taxon>Streptophyta</taxon>
        <taxon>Embryophyta</taxon>
        <taxon>Tracheophyta</taxon>
        <taxon>Spermatophyta</taxon>
        <taxon>Magnoliopsida</taxon>
        <taxon>Liliopsida</taxon>
        <taxon>Dioscoreales</taxon>
        <taxon>Dioscoreaceae</taxon>
        <taxon>Dioscorea</taxon>
    </lineage>
</organism>
<keyword evidence="2" id="KW-1185">Reference proteome</keyword>
<comment type="caution">
    <text evidence="1">The sequence shown here is derived from an EMBL/GenBank/DDBJ whole genome shotgun (WGS) entry which is preliminary data.</text>
</comment>
<dbReference type="EMBL" id="CM037028">
    <property type="protein sequence ID" value="KAH7655727.1"/>
    <property type="molecule type" value="Genomic_DNA"/>
</dbReference>
<dbReference type="Proteomes" id="UP000827976">
    <property type="component" value="Chromosome 18"/>
</dbReference>
<gene>
    <name evidence="1" type="ORF">IHE45_18G030400</name>
</gene>
<name>A0ACB7U611_DIOAL</name>
<evidence type="ECO:0000313" key="2">
    <source>
        <dbReference type="Proteomes" id="UP000827976"/>
    </source>
</evidence>
<accession>A0ACB7U611</accession>
<proteinExistence type="predicted"/>
<evidence type="ECO:0000313" key="1">
    <source>
        <dbReference type="EMBL" id="KAH7655727.1"/>
    </source>
</evidence>